<evidence type="ECO:0000259" key="4">
    <source>
        <dbReference type="PROSITE" id="PS51710"/>
    </source>
</evidence>
<comment type="function">
    <text evidence="3">Involved in ribosomal function.</text>
</comment>
<dbReference type="InterPro" id="IPR027417">
    <property type="entry name" value="P-loop_NTPase"/>
</dbReference>
<evidence type="ECO:0000313" key="7">
    <source>
        <dbReference type="Proteomes" id="UP000182444"/>
    </source>
</evidence>
<dbReference type="GeneID" id="2906858"/>
<sequence length="371" mass="41294">MAIGITEKITQIQEELARTQKNKATEYHVGLLKGKLARYRQQLLEPAPGSSTSKGEGFEVSKSGHARVALIGFPSVGKSSLLGKITNTKSEIAAYAFTTLTSVPGVLEYNGAEIQILDLPGIIQGASEGKGRGRQVVSTAKTADLVLMVLDATKPEEQRAILERELESVGIRLNKEPPNIYFKIKKTGGVKFSYTNPPKYLSEKMVMHLLKDYKIHNADVLIRDENVTVEDMIDVIHADHRSYIKCLYCYNKCDAVSLEEVDRLAHMPDTVVISASMELGLDDLTERIWADLAMLRIYTKRKGELPDFAEPTVVRSTHNTIEDVCDTIHRDMKNKFKYALVWGVSAKHSPQKCGLSHKIGDEDVVCIFTKT</sequence>
<evidence type="ECO:0000256" key="3">
    <source>
        <dbReference type="ARBA" id="ARBA00059727"/>
    </source>
</evidence>
<evidence type="ECO:0000313" key="6">
    <source>
        <dbReference type="EMBL" id="AOW01623.1"/>
    </source>
</evidence>
<dbReference type="PROSITE" id="PS51710">
    <property type="entry name" value="G_OBG"/>
    <property type="match status" value="1"/>
</dbReference>
<dbReference type="eggNOG" id="KOG1486">
    <property type="taxonomic scope" value="Eukaryota"/>
</dbReference>
<evidence type="ECO:0000256" key="2">
    <source>
        <dbReference type="ARBA" id="ARBA00023134"/>
    </source>
</evidence>
<evidence type="ECO:0000256" key="1">
    <source>
        <dbReference type="ARBA" id="ARBA00022741"/>
    </source>
</evidence>
<dbReference type="InterPro" id="IPR004095">
    <property type="entry name" value="TGS"/>
</dbReference>
<keyword evidence="2" id="KW-0342">GTP-binding</keyword>
<dbReference type="Gene3D" id="3.10.20.30">
    <property type="match status" value="1"/>
</dbReference>
<dbReference type="VEuPathDB" id="FungiDB:YALI1_B17112g"/>
<dbReference type="SUPFAM" id="SSF81271">
    <property type="entry name" value="TGS-like"/>
    <property type="match status" value="1"/>
</dbReference>
<dbReference type="KEGG" id="yli:2906858"/>
<feature type="domain" description="OBG-type G" evidence="4">
    <location>
        <begin position="66"/>
        <end position="293"/>
    </location>
</feature>
<dbReference type="InterPro" id="IPR031662">
    <property type="entry name" value="GTP-binding_2"/>
</dbReference>
<dbReference type="Gene3D" id="6.10.140.1070">
    <property type="match status" value="2"/>
</dbReference>
<feature type="domain" description="TGS" evidence="5">
    <location>
        <begin position="293"/>
        <end position="369"/>
    </location>
</feature>
<dbReference type="GO" id="GO:1903833">
    <property type="term" value="P:positive regulation of cellular response to amino acid starvation"/>
    <property type="evidence" value="ECO:0007669"/>
    <property type="project" value="EnsemblFungi"/>
</dbReference>
<dbReference type="InterPro" id="IPR031167">
    <property type="entry name" value="G_OBG"/>
</dbReference>
<evidence type="ECO:0008006" key="8">
    <source>
        <dbReference type="Google" id="ProtNLM"/>
    </source>
</evidence>
<dbReference type="GO" id="GO:0002181">
    <property type="term" value="P:cytoplasmic translation"/>
    <property type="evidence" value="ECO:0007669"/>
    <property type="project" value="EnsemblFungi"/>
</dbReference>
<dbReference type="Proteomes" id="UP000182444">
    <property type="component" value="Chromosome 1B"/>
</dbReference>
<dbReference type="VEuPathDB" id="FungiDB:YALI0_B12936g"/>
<dbReference type="CDD" id="cd01896">
    <property type="entry name" value="DRG"/>
    <property type="match status" value="1"/>
</dbReference>
<dbReference type="NCBIfam" id="TIGR00231">
    <property type="entry name" value="small_GTP"/>
    <property type="match status" value="1"/>
</dbReference>
<dbReference type="RefSeq" id="XP_500821.3">
    <property type="nucleotide sequence ID" value="XM_500821.3"/>
</dbReference>
<dbReference type="InterPro" id="IPR045001">
    <property type="entry name" value="DRG"/>
</dbReference>
<protein>
    <recommendedName>
        <fullName evidence="8">P-loop containing nucleoside triphosphate hydrolase protein</fullName>
    </recommendedName>
</protein>
<dbReference type="PRINTS" id="PR00326">
    <property type="entry name" value="GTP1OBG"/>
</dbReference>
<dbReference type="InterPro" id="IPR006073">
    <property type="entry name" value="GTP-bd"/>
</dbReference>
<dbReference type="FunFam" id="3.10.20.30:FF:000003">
    <property type="entry name" value="Developmentally-regulated GTP-binding protein 1"/>
    <property type="match status" value="1"/>
</dbReference>
<dbReference type="Pfam" id="PF16897">
    <property type="entry name" value="MMR_HSR1_Xtn"/>
    <property type="match status" value="1"/>
</dbReference>
<accession>A0A1H6PI78</accession>
<dbReference type="AlphaFoldDB" id="A0A1H6PI78"/>
<dbReference type="Pfam" id="PF01926">
    <property type="entry name" value="MMR_HSR1"/>
    <property type="match status" value="1"/>
</dbReference>
<dbReference type="InterPro" id="IPR012675">
    <property type="entry name" value="Beta-grasp_dom_sf"/>
</dbReference>
<keyword evidence="1" id="KW-0547">Nucleotide-binding</keyword>
<gene>
    <name evidence="6" type="ORF">YALI1_B17112g</name>
</gene>
<dbReference type="Pfam" id="PF02824">
    <property type="entry name" value="TGS"/>
    <property type="match status" value="1"/>
</dbReference>
<dbReference type="PANTHER" id="PTHR43127">
    <property type="entry name" value="DEVELOPMENTALLY-REGULATED GTP-BINDING PROTEIN 2"/>
    <property type="match status" value="1"/>
</dbReference>
<dbReference type="SUPFAM" id="SSF52540">
    <property type="entry name" value="P-loop containing nucleoside triphosphate hydrolases"/>
    <property type="match status" value="1"/>
</dbReference>
<proteinExistence type="predicted"/>
<dbReference type="InterPro" id="IPR012676">
    <property type="entry name" value="TGS-like"/>
</dbReference>
<dbReference type="GO" id="GO:0005525">
    <property type="term" value="F:GTP binding"/>
    <property type="evidence" value="ECO:0007669"/>
    <property type="project" value="UniProtKB-KW"/>
</dbReference>
<dbReference type="InterPro" id="IPR005225">
    <property type="entry name" value="Small_GTP-bd"/>
</dbReference>
<dbReference type="FunFam" id="3.40.50.300:FF:000740">
    <property type="entry name" value="Putative GTP-binding protein 1"/>
    <property type="match status" value="1"/>
</dbReference>
<dbReference type="PROSITE" id="PS00905">
    <property type="entry name" value="GTP1_OBG"/>
    <property type="match status" value="1"/>
</dbReference>
<name>A0A1H6PI78_YARLL</name>
<organism evidence="6 7">
    <name type="scientific">Yarrowia lipolytica</name>
    <name type="common">Candida lipolytica</name>
    <dbReference type="NCBI Taxonomy" id="4952"/>
    <lineage>
        <taxon>Eukaryota</taxon>
        <taxon>Fungi</taxon>
        <taxon>Dikarya</taxon>
        <taxon>Ascomycota</taxon>
        <taxon>Saccharomycotina</taxon>
        <taxon>Dipodascomycetes</taxon>
        <taxon>Dipodascales</taxon>
        <taxon>Dipodascales incertae sedis</taxon>
        <taxon>Yarrowia</taxon>
    </lineage>
</organism>
<dbReference type="OMA" id="DVCDQVH"/>
<reference evidence="6 7" key="1">
    <citation type="journal article" date="2016" name="PLoS ONE">
        <title>Sequence Assembly of Yarrowia lipolytica Strain W29/CLIB89 Shows Transposable Element Diversity.</title>
        <authorList>
            <person name="Magnan C."/>
            <person name="Yu J."/>
            <person name="Chang I."/>
            <person name="Jahn E."/>
            <person name="Kanomata Y."/>
            <person name="Wu J."/>
            <person name="Zeller M."/>
            <person name="Oakes M."/>
            <person name="Baldi P."/>
            <person name="Sandmeyer S."/>
        </authorList>
    </citation>
    <scope>NUCLEOTIDE SEQUENCE [LARGE SCALE GENOMIC DNA]</scope>
    <source>
        <strain evidence="7">CLIB89(W29)</strain>
    </source>
</reference>
<dbReference type="EMBL" id="CP017554">
    <property type="protein sequence ID" value="AOW01623.1"/>
    <property type="molecule type" value="Genomic_DNA"/>
</dbReference>
<dbReference type="GO" id="GO:0003924">
    <property type="term" value="F:GTPase activity"/>
    <property type="evidence" value="ECO:0007669"/>
    <property type="project" value="InterPro"/>
</dbReference>
<evidence type="ECO:0000259" key="5">
    <source>
        <dbReference type="PROSITE" id="PS51880"/>
    </source>
</evidence>
<dbReference type="InterPro" id="IPR006074">
    <property type="entry name" value="GTP1-OBG_CS"/>
</dbReference>
<dbReference type="PROSITE" id="PS51880">
    <property type="entry name" value="TGS"/>
    <property type="match status" value="1"/>
</dbReference>